<keyword evidence="3" id="KW-0862">Zinc</keyword>
<feature type="non-terminal residue" evidence="6">
    <location>
        <position position="1"/>
    </location>
</feature>
<feature type="domain" description="RING-CH-type" evidence="5">
    <location>
        <begin position="281"/>
        <end position="357"/>
    </location>
</feature>
<keyword evidence="7" id="KW-1185">Reference proteome</keyword>
<name>A0A9W6ZL03_9STRA</name>
<sequence length="379" mass="41783">MGAGASFNADEPEDIQDIDLVSTFAADVDNSKGTSNVTGHSHPPPPRKAKKVVLVGVFLRDPTHNVPDKFHSNFFVDSKKGALIKGNRYTSTEDFTLHNLDEATKEQLPDPMPTESSHEENFSHPHLALNPPPSTVTFLPPPSFTLPENRAQGMCLVESNGSTWLVGASRFQLYYSGITVLLGDGFNPTKVHRIRVGDILKLGSVSILVTRLDRGGGAEGKESMDLNMQDWIYNSFGKTLNNSNDWSDKSMSESFIRRNSSFDVGSVLNEEESKTTFKESNENTDFPMCYVCTDTESTPSNPLVSPCDCKGGTKFVHVSCLRKWVIKDREEKVCVVQRLGGDNPYQCGVCKASYKHADGGVRIFDREVEAPSIELVVLL</sequence>
<evidence type="ECO:0000313" key="6">
    <source>
        <dbReference type="EMBL" id="GMH52943.1"/>
    </source>
</evidence>
<dbReference type="AlphaFoldDB" id="A0A9W6ZL03"/>
<keyword evidence="2" id="KW-0863">Zinc-finger</keyword>
<dbReference type="Proteomes" id="UP001165082">
    <property type="component" value="Unassembled WGS sequence"/>
</dbReference>
<dbReference type="Pfam" id="PF12906">
    <property type="entry name" value="RINGv"/>
    <property type="match status" value="1"/>
</dbReference>
<dbReference type="PANTHER" id="PTHR46210:SF1">
    <property type="entry name" value="FHA DOMAIN-CONTAINING PROTEIN"/>
    <property type="match status" value="1"/>
</dbReference>
<evidence type="ECO:0000259" key="5">
    <source>
        <dbReference type="PROSITE" id="PS51292"/>
    </source>
</evidence>
<feature type="compositionally biased region" description="Pro residues" evidence="4">
    <location>
        <begin position="130"/>
        <end position="140"/>
    </location>
</feature>
<reference evidence="6" key="1">
    <citation type="submission" date="2022-07" db="EMBL/GenBank/DDBJ databases">
        <title>Genome analysis of Parmales, a sister group of diatoms, reveals the evolutionary specialization of diatoms from phago-mixotrophs to photoautotrophs.</title>
        <authorList>
            <person name="Ban H."/>
            <person name="Sato S."/>
            <person name="Yoshikawa S."/>
            <person name="Kazumasa Y."/>
            <person name="Nakamura Y."/>
            <person name="Ichinomiya M."/>
            <person name="Saitoh K."/>
            <person name="Sato N."/>
            <person name="Blanc-Mathieu R."/>
            <person name="Endo H."/>
            <person name="Kuwata A."/>
            <person name="Ogata H."/>
        </authorList>
    </citation>
    <scope>NUCLEOTIDE SEQUENCE</scope>
</reference>
<keyword evidence="1" id="KW-0479">Metal-binding</keyword>
<comment type="caution">
    <text evidence="6">The sequence shown here is derived from an EMBL/GenBank/DDBJ whole genome shotgun (WGS) entry which is preliminary data.</text>
</comment>
<dbReference type="CDD" id="cd16495">
    <property type="entry name" value="RING_CH-C4HC3_MARCH"/>
    <property type="match status" value="1"/>
</dbReference>
<protein>
    <recommendedName>
        <fullName evidence="5">RING-CH-type domain-containing protein</fullName>
    </recommendedName>
</protein>
<dbReference type="PANTHER" id="PTHR46210">
    <property type="entry name" value="FHA DOMAIN-CONTAINING PROTEIN"/>
    <property type="match status" value="1"/>
</dbReference>
<evidence type="ECO:0000256" key="3">
    <source>
        <dbReference type="ARBA" id="ARBA00022833"/>
    </source>
</evidence>
<dbReference type="SMART" id="SM00744">
    <property type="entry name" value="RINGv"/>
    <property type="match status" value="1"/>
</dbReference>
<dbReference type="PROSITE" id="PS51292">
    <property type="entry name" value="ZF_RING_CH"/>
    <property type="match status" value="1"/>
</dbReference>
<feature type="region of interest" description="Disordered" evidence="4">
    <location>
        <begin position="106"/>
        <end position="140"/>
    </location>
</feature>
<evidence type="ECO:0000313" key="7">
    <source>
        <dbReference type="Proteomes" id="UP001165082"/>
    </source>
</evidence>
<evidence type="ECO:0000256" key="1">
    <source>
        <dbReference type="ARBA" id="ARBA00022723"/>
    </source>
</evidence>
<accession>A0A9W6ZL03</accession>
<dbReference type="EMBL" id="BRXZ01004646">
    <property type="protein sequence ID" value="GMH52943.1"/>
    <property type="molecule type" value="Genomic_DNA"/>
</dbReference>
<evidence type="ECO:0000256" key="2">
    <source>
        <dbReference type="ARBA" id="ARBA00022771"/>
    </source>
</evidence>
<organism evidence="6 7">
    <name type="scientific">Triparma retinervis</name>
    <dbReference type="NCBI Taxonomy" id="2557542"/>
    <lineage>
        <taxon>Eukaryota</taxon>
        <taxon>Sar</taxon>
        <taxon>Stramenopiles</taxon>
        <taxon>Ochrophyta</taxon>
        <taxon>Bolidophyceae</taxon>
        <taxon>Parmales</taxon>
        <taxon>Triparmaceae</taxon>
        <taxon>Triparma</taxon>
    </lineage>
</organism>
<gene>
    <name evidence="6" type="ORF">TrRE_jg928</name>
</gene>
<dbReference type="InterPro" id="IPR011016">
    <property type="entry name" value="Znf_RING-CH"/>
</dbReference>
<evidence type="ECO:0000256" key="4">
    <source>
        <dbReference type="SAM" id="MobiDB-lite"/>
    </source>
</evidence>
<dbReference type="OrthoDB" id="264354at2759"/>
<feature type="region of interest" description="Disordered" evidence="4">
    <location>
        <begin position="29"/>
        <end position="48"/>
    </location>
</feature>
<dbReference type="Gene3D" id="3.30.40.10">
    <property type="entry name" value="Zinc/RING finger domain, C3HC4 (zinc finger)"/>
    <property type="match status" value="1"/>
</dbReference>
<dbReference type="GO" id="GO:0008270">
    <property type="term" value="F:zinc ion binding"/>
    <property type="evidence" value="ECO:0007669"/>
    <property type="project" value="UniProtKB-KW"/>
</dbReference>
<proteinExistence type="predicted"/>
<dbReference type="InterPro" id="IPR013083">
    <property type="entry name" value="Znf_RING/FYVE/PHD"/>
</dbReference>
<dbReference type="SUPFAM" id="SSF57850">
    <property type="entry name" value="RING/U-box"/>
    <property type="match status" value="1"/>
</dbReference>